<dbReference type="SUPFAM" id="SSF53474">
    <property type="entry name" value="alpha/beta-Hydrolases"/>
    <property type="match status" value="1"/>
</dbReference>
<evidence type="ECO:0008006" key="3">
    <source>
        <dbReference type="Google" id="ProtNLM"/>
    </source>
</evidence>
<evidence type="ECO:0000313" key="1">
    <source>
        <dbReference type="EMBL" id="UYQ95780.1"/>
    </source>
</evidence>
<dbReference type="Proteomes" id="UP001162741">
    <property type="component" value="Chromosome"/>
</dbReference>
<reference evidence="1" key="1">
    <citation type="submission" date="2022-10" db="EMBL/GenBank/DDBJ databases">
        <title>Chitinophaga sp. nov., isolated from soil.</title>
        <authorList>
            <person name="Jeon C.O."/>
        </authorList>
    </citation>
    <scope>NUCLEOTIDE SEQUENCE</scope>
    <source>
        <strain evidence="1">R8</strain>
    </source>
</reference>
<gene>
    <name evidence="1" type="ORF">MKQ68_11770</name>
</gene>
<dbReference type="RefSeq" id="WP_264283463.1">
    <property type="nucleotide sequence ID" value="NZ_CP107006.1"/>
</dbReference>
<organism evidence="1 2">
    <name type="scientific">Chitinophaga horti</name>
    <dbReference type="NCBI Taxonomy" id="2920382"/>
    <lineage>
        <taxon>Bacteria</taxon>
        <taxon>Pseudomonadati</taxon>
        <taxon>Bacteroidota</taxon>
        <taxon>Chitinophagia</taxon>
        <taxon>Chitinophagales</taxon>
        <taxon>Chitinophagaceae</taxon>
        <taxon>Chitinophaga</taxon>
    </lineage>
</organism>
<dbReference type="InterPro" id="IPR029058">
    <property type="entry name" value="AB_hydrolase_fold"/>
</dbReference>
<protein>
    <recommendedName>
        <fullName evidence="3">Alpha/beta hydrolase</fullName>
    </recommendedName>
</protein>
<keyword evidence="2" id="KW-1185">Reference proteome</keyword>
<accession>A0ABY6J7V8</accession>
<dbReference type="EMBL" id="CP107006">
    <property type="protein sequence ID" value="UYQ95780.1"/>
    <property type="molecule type" value="Genomic_DNA"/>
</dbReference>
<dbReference type="Gene3D" id="3.40.50.1820">
    <property type="entry name" value="alpha/beta hydrolase"/>
    <property type="match status" value="1"/>
</dbReference>
<evidence type="ECO:0000313" key="2">
    <source>
        <dbReference type="Proteomes" id="UP001162741"/>
    </source>
</evidence>
<name>A0ABY6J7V8_9BACT</name>
<proteinExistence type="predicted"/>
<sequence>MTIRLEASNPIASVLFAAGAGGNPERHAPLLRHLHGNGINVIAPVFERFASPSPSPDVLLGRAATLNAALQELAAYGLPVTGIGHSIGATLLLAIAGGQLYTGPGNALPIAVDQQLKKLVLFAPPTGYFNAPGALVQVTGEIQAWGGRRDVITPAAQLDLLAGANVRIVEDGGHFSFMNELPPGITDTITDRPKFLDELAQEVTAFVLR</sequence>